<dbReference type="PROSITE" id="PS51257">
    <property type="entry name" value="PROKAR_LIPOPROTEIN"/>
    <property type="match status" value="1"/>
</dbReference>
<proteinExistence type="predicted"/>
<evidence type="ECO:0000313" key="3">
    <source>
        <dbReference type="Proteomes" id="UP000248066"/>
    </source>
</evidence>
<protein>
    <recommendedName>
        <fullName evidence="1">YhfM-like domain-containing protein</fullName>
    </recommendedName>
</protein>
<dbReference type="AlphaFoldDB" id="A0A2W0HVF2"/>
<dbReference type="RefSeq" id="WP_110516954.1">
    <property type="nucleotide sequence ID" value="NZ_PDOF01000001.1"/>
</dbReference>
<keyword evidence="3" id="KW-1185">Reference proteome</keyword>
<dbReference type="Pfam" id="PF26353">
    <property type="entry name" value="YhfM"/>
    <property type="match status" value="1"/>
</dbReference>
<dbReference type="InterPro" id="IPR058780">
    <property type="entry name" value="YhfM-like_dom"/>
</dbReference>
<dbReference type="EMBL" id="PDOF01000001">
    <property type="protein sequence ID" value="PYZ97658.1"/>
    <property type="molecule type" value="Genomic_DNA"/>
</dbReference>
<reference evidence="2 3" key="1">
    <citation type="submission" date="2017-10" db="EMBL/GenBank/DDBJ databases">
        <title>Bacillus sp. nov., a halophilic bacterium isolated from a Yangshapao Lake.</title>
        <authorList>
            <person name="Wang H."/>
        </authorList>
    </citation>
    <scope>NUCLEOTIDE SEQUENCE [LARGE SCALE GENOMIC DNA]</scope>
    <source>
        <strain evidence="2 3">YSP-3</strain>
    </source>
</reference>
<organism evidence="2 3">
    <name type="scientific">Alteribacter lacisalsi</name>
    <dbReference type="NCBI Taxonomy" id="2045244"/>
    <lineage>
        <taxon>Bacteria</taxon>
        <taxon>Bacillati</taxon>
        <taxon>Bacillota</taxon>
        <taxon>Bacilli</taxon>
        <taxon>Bacillales</taxon>
        <taxon>Bacillaceae</taxon>
        <taxon>Alteribacter</taxon>
    </lineage>
</organism>
<dbReference type="Proteomes" id="UP000248066">
    <property type="component" value="Unassembled WGS sequence"/>
</dbReference>
<name>A0A2W0HVF2_9BACI</name>
<feature type="domain" description="YhfM-like" evidence="1">
    <location>
        <begin position="34"/>
        <end position="125"/>
    </location>
</feature>
<dbReference type="OrthoDB" id="2738838at2"/>
<accession>A0A2W0HVF2</accession>
<evidence type="ECO:0000313" key="2">
    <source>
        <dbReference type="EMBL" id="PYZ97658.1"/>
    </source>
</evidence>
<evidence type="ECO:0000259" key="1">
    <source>
        <dbReference type="Pfam" id="PF26353"/>
    </source>
</evidence>
<sequence>MVKRLYLISLLFTIFLTGCGGVNVSSTDRMEIYEMISFQEANEDSRMETADQETIDTFREAFRKADRSRGTVDMADPDYLVAFGDDSFFLWLSNSGGSVIDTSDTHTLYSLSAGDSETLSRIIDEIY</sequence>
<gene>
    <name evidence="2" type="ORF">CR205_03430</name>
</gene>
<comment type="caution">
    <text evidence="2">The sequence shown here is derived from an EMBL/GenBank/DDBJ whole genome shotgun (WGS) entry which is preliminary data.</text>
</comment>